<feature type="domain" description="Helix-turn-helix" evidence="2">
    <location>
        <begin position="94"/>
        <end position="146"/>
    </location>
</feature>
<accession>A0ABP5WY43</accession>
<organism evidence="3 4">
    <name type="scientific">Streptomyces glaucus</name>
    <dbReference type="NCBI Taxonomy" id="284029"/>
    <lineage>
        <taxon>Bacteria</taxon>
        <taxon>Bacillati</taxon>
        <taxon>Actinomycetota</taxon>
        <taxon>Actinomycetes</taxon>
        <taxon>Kitasatosporales</taxon>
        <taxon>Streptomycetaceae</taxon>
        <taxon>Streptomyces</taxon>
    </lineage>
</organism>
<dbReference type="InterPro" id="IPR045745">
    <property type="entry name" value="HTH_58_Actinobacteria-type"/>
</dbReference>
<feature type="domain" description="Helix-turn-helix" evidence="2">
    <location>
        <begin position="18"/>
        <end position="75"/>
    </location>
</feature>
<protein>
    <recommendedName>
        <fullName evidence="2">Helix-turn-helix domain-containing protein</fullName>
    </recommendedName>
</protein>
<dbReference type="Pfam" id="PF19575">
    <property type="entry name" value="HTH_58"/>
    <property type="match status" value="2"/>
</dbReference>
<comment type="caution">
    <text evidence="3">The sequence shown here is derived from an EMBL/GenBank/DDBJ whole genome shotgun (WGS) entry which is preliminary data.</text>
</comment>
<dbReference type="RefSeq" id="WP_425577988.1">
    <property type="nucleotide sequence ID" value="NZ_BAAATK010000018.1"/>
</dbReference>
<dbReference type="Proteomes" id="UP001500460">
    <property type="component" value="Unassembled WGS sequence"/>
</dbReference>
<proteinExistence type="predicted"/>
<name>A0ABP5WY43_9ACTN</name>
<feature type="compositionally biased region" description="Basic residues" evidence="1">
    <location>
        <begin position="87"/>
        <end position="98"/>
    </location>
</feature>
<reference evidence="4" key="1">
    <citation type="journal article" date="2019" name="Int. J. Syst. Evol. Microbiol.">
        <title>The Global Catalogue of Microorganisms (GCM) 10K type strain sequencing project: providing services to taxonomists for standard genome sequencing and annotation.</title>
        <authorList>
            <consortium name="The Broad Institute Genomics Platform"/>
            <consortium name="The Broad Institute Genome Sequencing Center for Infectious Disease"/>
            <person name="Wu L."/>
            <person name="Ma J."/>
        </authorList>
    </citation>
    <scope>NUCLEOTIDE SEQUENCE [LARGE SCALE GENOMIC DNA]</scope>
    <source>
        <strain evidence="4">JCM 6922</strain>
    </source>
</reference>
<sequence>MQKAPQSESRHSDWPPPHKRVRGEQRQQLAQLLKTKYDAGASIRELAAETGRSYGSINRLLHEIGVTFRGRGGSRNERTVRSSSPPSRKRSSPHRVAKPQRAELAATLKHEYEATQATIGSLARKHGLNYSLVRTLLHEAGANVRQGAPA</sequence>
<evidence type="ECO:0000313" key="4">
    <source>
        <dbReference type="Proteomes" id="UP001500460"/>
    </source>
</evidence>
<evidence type="ECO:0000313" key="3">
    <source>
        <dbReference type="EMBL" id="GAA2439655.1"/>
    </source>
</evidence>
<evidence type="ECO:0000256" key="1">
    <source>
        <dbReference type="SAM" id="MobiDB-lite"/>
    </source>
</evidence>
<keyword evidence="4" id="KW-1185">Reference proteome</keyword>
<feature type="region of interest" description="Disordered" evidence="1">
    <location>
        <begin position="1"/>
        <end position="26"/>
    </location>
</feature>
<dbReference type="EMBL" id="BAAATK010000018">
    <property type="protein sequence ID" value="GAA2439655.1"/>
    <property type="molecule type" value="Genomic_DNA"/>
</dbReference>
<gene>
    <name evidence="3" type="ORF">GCM10010421_32390</name>
</gene>
<evidence type="ECO:0000259" key="2">
    <source>
        <dbReference type="Pfam" id="PF19575"/>
    </source>
</evidence>
<feature type="region of interest" description="Disordered" evidence="1">
    <location>
        <begin position="69"/>
        <end position="100"/>
    </location>
</feature>